<protein>
    <submittedName>
        <fullName evidence="8">Site-specific integrase</fullName>
    </submittedName>
</protein>
<accession>A0A3S0BEV4</accession>
<evidence type="ECO:0000256" key="1">
    <source>
        <dbReference type="ARBA" id="ARBA00008857"/>
    </source>
</evidence>
<dbReference type="InterPro" id="IPR010998">
    <property type="entry name" value="Integrase_recombinase_N"/>
</dbReference>
<name>A0A3S0BEV4_9CORY</name>
<dbReference type="InterPro" id="IPR050090">
    <property type="entry name" value="Tyrosine_recombinase_XerCD"/>
</dbReference>
<gene>
    <name evidence="8" type="ORF">EAH68_12635</name>
</gene>
<dbReference type="SUPFAM" id="SSF56349">
    <property type="entry name" value="DNA breaking-rejoining enzymes"/>
    <property type="match status" value="1"/>
</dbReference>
<dbReference type="GO" id="GO:0015074">
    <property type="term" value="P:DNA integration"/>
    <property type="evidence" value="ECO:0007669"/>
    <property type="project" value="InterPro"/>
</dbReference>
<dbReference type="CDD" id="cd00397">
    <property type="entry name" value="DNA_BRE_C"/>
    <property type="match status" value="1"/>
</dbReference>
<comment type="caution">
    <text evidence="8">The sequence shown here is derived from an EMBL/GenBank/DDBJ whole genome shotgun (WGS) entry which is preliminary data.</text>
</comment>
<evidence type="ECO:0000256" key="2">
    <source>
        <dbReference type="ARBA" id="ARBA00023125"/>
    </source>
</evidence>
<comment type="similarity">
    <text evidence="1">Belongs to the 'phage' integrase family.</text>
</comment>
<dbReference type="Pfam" id="PF00589">
    <property type="entry name" value="Phage_integrase"/>
    <property type="match status" value="1"/>
</dbReference>
<dbReference type="InterPro" id="IPR013762">
    <property type="entry name" value="Integrase-like_cat_sf"/>
</dbReference>
<dbReference type="Proteomes" id="UP000274907">
    <property type="component" value="Unassembled WGS sequence"/>
</dbReference>
<dbReference type="PROSITE" id="PS51900">
    <property type="entry name" value="CB"/>
    <property type="match status" value="1"/>
</dbReference>
<evidence type="ECO:0000256" key="5">
    <source>
        <dbReference type="SAM" id="MobiDB-lite"/>
    </source>
</evidence>
<evidence type="ECO:0000259" key="6">
    <source>
        <dbReference type="PROSITE" id="PS51898"/>
    </source>
</evidence>
<feature type="domain" description="Tyr recombinase" evidence="6">
    <location>
        <begin position="183"/>
        <end position="390"/>
    </location>
</feature>
<reference evidence="8 9" key="1">
    <citation type="submission" date="2018-12" db="EMBL/GenBank/DDBJ databases">
        <title>YIM 101343 draft genome.</title>
        <authorList>
            <person name="Chen X."/>
        </authorList>
    </citation>
    <scope>NUCLEOTIDE SEQUENCE [LARGE SCALE GENOMIC DNA]</scope>
    <source>
        <strain evidence="8 9">YIM 101343</strain>
    </source>
</reference>
<sequence>MTPRPKRGFGSITQLPSGKHRARYTGPDGDRHKAPNTFFSKDDAAAWLRSEEKLIEFDEWTPPATRAQSREDQARTVGDWITQWLDLRSRGTSALEPSTLQDYTSTLNRRILKVADPAARLRDIPLTRLTRRDVAAWWDDINRQFSTPPYNRNAYARLKTAMQAAVDRDMIPISPVVVPDAAKRPKHHRKDLPEASVMQGIVDQLDKKIPRIDGRHKLIAILTLFHGLRLGEALGLRRRDVAITADSIHVHVRGNVYRVPGEGMHYKATAKTDAGHRTVPLFARFHTDVRDHLKRFVGDSPDAWLFTTAAAGGIIMDTSYRSIMERAKLRAGFKDVKITPHYGRVWLITTLAEAGMPIPAIGEILGQRDLRTITEIYMRSSAAKRDEVLGQVNQALDTPLADVADLDAKRGEKEVGEETA</sequence>
<dbReference type="InterPro" id="IPR058717">
    <property type="entry name" value="Phage_L5_Integrase_N"/>
</dbReference>
<feature type="domain" description="Core-binding (CB)" evidence="7">
    <location>
        <begin position="75"/>
        <end position="166"/>
    </location>
</feature>
<organism evidence="8 9">
    <name type="scientific">Corynebacterium hylobatis</name>
    <dbReference type="NCBI Taxonomy" id="1859290"/>
    <lineage>
        <taxon>Bacteria</taxon>
        <taxon>Bacillati</taxon>
        <taxon>Actinomycetota</taxon>
        <taxon>Actinomycetes</taxon>
        <taxon>Mycobacteriales</taxon>
        <taxon>Corynebacteriaceae</taxon>
        <taxon>Corynebacterium</taxon>
    </lineage>
</organism>
<evidence type="ECO:0000313" key="8">
    <source>
        <dbReference type="EMBL" id="RSZ61507.1"/>
    </source>
</evidence>
<evidence type="ECO:0000256" key="3">
    <source>
        <dbReference type="ARBA" id="ARBA00023172"/>
    </source>
</evidence>
<dbReference type="InterPro" id="IPR002104">
    <property type="entry name" value="Integrase_catalytic"/>
</dbReference>
<dbReference type="InterPro" id="IPR044068">
    <property type="entry name" value="CB"/>
</dbReference>
<proteinExistence type="inferred from homology"/>
<dbReference type="OrthoDB" id="1822491at2"/>
<dbReference type="Pfam" id="PF26003">
    <property type="entry name" value="Integrase_N_phage"/>
    <property type="match status" value="1"/>
</dbReference>
<keyword evidence="9" id="KW-1185">Reference proteome</keyword>
<dbReference type="EMBL" id="RXHJ01000019">
    <property type="protein sequence ID" value="RSZ61507.1"/>
    <property type="molecule type" value="Genomic_DNA"/>
</dbReference>
<evidence type="ECO:0000256" key="4">
    <source>
        <dbReference type="PROSITE-ProRule" id="PRU01248"/>
    </source>
</evidence>
<evidence type="ECO:0000313" key="9">
    <source>
        <dbReference type="Proteomes" id="UP000274907"/>
    </source>
</evidence>
<dbReference type="GO" id="GO:0003677">
    <property type="term" value="F:DNA binding"/>
    <property type="evidence" value="ECO:0007669"/>
    <property type="project" value="UniProtKB-UniRule"/>
</dbReference>
<feature type="region of interest" description="Disordered" evidence="5">
    <location>
        <begin position="1"/>
        <end position="34"/>
    </location>
</feature>
<keyword evidence="2 4" id="KW-0238">DNA-binding</keyword>
<dbReference type="AlphaFoldDB" id="A0A3S0BEV4"/>
<keyword evidence="3" id="KW-0233">DNA recombination</keyword>
<dbReference type="PROSITE" id="PS51898">
    <property type="entry name" value="TYR_RECOMBINASE"/>
    <property type="match status" value="1"/>
</dbReference>
<dbReference type="InterPro" id="IPR011010">
    <property type="entry name" value="DNA_brk_join_enz"/>
</dbReference>
<dbReference type="PANTHER" id="PTHR30349">
    <property type="entry name" value="PHAGE INTEGRASE-RELATED"/>
    <property type="match status" value="1"/>
</dbReference>
<dbReference type="Gene3D" id="1.10.150.130">
    <property type="match status" value="1"/>
</dbReference>
<dbReference type="Gene3D" id="1.10.443.10">
    <property type="entry name" value="Intergrase catalytic core"/>
    <property type="match status" value="1"/>
</dbReference>
<dbReference type="RefSeq" id="WP_126121704.1">
    <property type="nucleotide sequence ID" value="NZ_RXHJ01000019.1"/>
</dbReference>
<evidence type="ECO:0000259" key="7">
    <source>
        <dbReference type="PROSITE" id="PS51900"/>
    </source>
</evidence>
<dbReference type="GO" id="GO:0006310">
    <property type="term" value="P:DNA recombination"/>
    <property type="evidence" value="ECO:0007669"/>
    <property type="project" value="UniProtKB-KW"/>
</dbReference>
<dbReference type="PANTHER" id="PTHR30349:SF64">
    <property type="entry name" value="PROPHAGE INTEGRASE INTD-RELATED"/>
    <property type="match status" value="1"/>
</dbReference>